<sequence>MRAAAGQPHPLGRTLHKITLYLILLDLLLLLGYGLRSAEQDLIGFVVLSVLMLGYQWLLGRLLFLQARRSNDGYLVYPVVIASLIFAVLLFRSALWVPGIAS</sequence>
<keyword evidence="1" id="KW-0812">Transmembrane</keyword>
<keyword evidence="1" id="KW-1133">Transmembrane helix</keyword>
<feature type="transmembrane region" description="Helical" evidence="1">
    <location>
        <begin position="42"/>
        <end position="63"/>
    </location>
</feature>
<feature type="transmembrane region" description="Helical" evidence="1">
    <location>
        <begin position="75"/>
        <end position="97"/>
    </location>
</feature>
<dbReference type="RefSeq" id="WP_344962357.1">
    <property type="nucleotide sequence ID" value="NZ_BAABDS010000009.1"/>
</dbReference>
<protein>
    <submittedName>
        <fullName evidence="2">Uncharacterized protein</fullName>
    </submittedName>
</protein>
<name>A0ABP7DEU0_9GAMM</name>
<feature type="transmembrane region" description="Helical" evidence="1">
    <location>
        <begin position="18"/>
        <end position="36"/>
    </location>
</feature>
<organism evidence="2 3">
    <name type="scientific">Oceanisphaera sediminis</name>
    <dbReference type="NCBI Taxonomy" id="981381"/>
    <lineage>
        <taxon>Bacteria</taxon>
        <taxon>Pseudomonadati</taxon>
        <taxon>Pseudomonadota</taxon>
        <taxon>Gammaproteobacteria</taxon>
        <taxon>Aeromonadales</taxon>
        <taxon>Aeromonadaceae</taxon>
        <taxon>Oceanisphaera</taxon>
    </lineage>
</organism>
<evidence type="ECO:0000313" key="2">
    <source>
        <dbReference type="EMBL" id="GAA3702657.1"/>
    </source>
</evidence>
<keyword evidence="1" id="KW-0472">Membrane</keyword>
<comment type="caution">
    <text evidence="2">The sequence shown here is derived from an EMBL/GenBank/DDBJ whole genome shotgun (WGS) entry which is preliminary data.</text>
</comment>
<evidence type="ECO:0000313" key="3">
    <source>
        <dbReference type="Proteomes" id="UP001501479"/>
    </source>
</evidence>
<keyword evidence="3" id="KW-1185">Reference proteome</keyword>
<evidence type="ECO:0000256" key="1">
    <source>
        <dbReference type="SAM" id="Phobius"/>
    </source>
</evidence>
<dbReference type="EMBL" id="BAABDS010000009">
    <property type="protein sequence ID" value="GAA3702657.1"/>
    <property type="molecule type" value="Genomic_DNA"/>
</dbReference>
<proteinExistence type="predicted"/>
<accession>A0ABP7DEU0</accession>
<dbReference type="Proteomes" id="UP001501479">
    <property type="component" value="Unassembled WGS sequence"/>
</dbReference>
<gene>
    <name evidence="2" type="ORF">GCM10022421_06590</name>
</gene>
<reference evidence="3" key="1">
    <citation type="journal article" date="2019" name="Int. J. Syst. Evol. Microbiol.">
        <title>The Global Catalogue of Microorganisms (GCM) 10K type strain sequencing project: providing services to taxonomists for standard genome sequencing and annotation.</title>
        <authorList>
            <consortium name="The Broad Institute Genomics Platform"/>
            <consortium name="The Broad Institute Genome Sequencing Center for Infectious Disease"/>
            <person name="Wu L."/>
            <person name="Ma J."/>
        </authorList>
    </citation>
    <scope>NUCLEOTIDE SEQUENCE [LARGE SCALE GENOMIC DNA]</scope>
    <source>
        <strain evidence="3">JCM 17329</strain>
    </source>
</reference>